<dbReference type="EMBL" id="GGEC01083583">
    <property type="protein sequence ID" value="MBX64067.1"/>
    <property type="molecule type" value="Transcribed_RNA"/>
</dbReference>
<evidence type="ECO:0000313" key="1">
    <source>
        <dbReference type="EMBL" id="MBX64067.1"/>
    </source>
</evidence>
<organism evidence="1">
    <name type="scientific">Rhizophora mucronata</name>
    <name type="common">Asiatic mangrove</name>
    <dbReference type="NCBI Taxonomy" id="61149"/>
    <lineage>
        <taxon>Eukaryota</taxon>
        <taxon>Viridiplantae</taxon>
        <taxon>Streptophyta</taxon>
        <taxon>Embryophyta</taxon>
        <taxon>Tracheophyta</taxon>
        <taxon>Spermatophyta</taxon>
        <taxon>Magnoliopsida</taxon>
        <taxon>eudicotyledons</taxon>
        <taxon>Gunneridae</taxon>
        <taxon>Pentapetalae</taxon>
        <taxon>rosids</taxon>
        <taxon>fabids</taxon>
        <taxon>Malpighiales</taxon>
        <taxon>Rhizophoraceae</taxon>
        <taxon>Rhizophora</taxon>
    </lineage>
</organism>
<proteinExistence type="predicted"/>
<sequence length="20" mass="2405">MLFSCYIFCFSVENIIQLFS</sequence>
<accession>A0A2P2QAX4</accession>
<protein>
    <submittedName>
        <fullName evidence="1">Uncharacterized protein</fullName>
    </submittedName>
</protein>
<reference evidence="1" key="1">
    <citation type="submission" date="2018-02" db="EMBL/GenBank/DDBJ databases">
        <title>Rhizophora mucronata_Transcriptome.</title>
        <authorList>
            <person name="Meera S.P."/>
            <person name="Sreeshan A."/>
            <person name="Augustine A."/>
        </authorList>
    </citation>
    <scope>NUCLEOTIDE SEQUENCE</scope>
    <source>
        <tissue evidence="1">Leaf</tissue>
    </source>
</reference>
<name>A0A2P2QAX4_RHIMU</name>
<dbReference type="AlphaFoldDB" id="A0A2P2QAX4"/>